<protein>
    <submittedName>
        <fullName evidence="1">Uncharacterized protein</fullName>
    </submittedName>
</protein>
<organism evidence="1 2">
    <name type="scientific">Dryococelus australis</name>
    <dbReference type="NCBI Taxonomy" id="614101"/>
    <lineage>
        <taxon>Eukaryota</taxon>
        <taxon>Metazoa</taxon>
        <taxon>Ecdysozoa</taxon>
        <taxon>Arthropoda</taxon>
        <taxon>Hexapoda</taxon>
        <taxon>Insecta</taxon>
        <taxon>Pterygota</taxon>
        <taxon>Neoptera</taxon>
        <taxon>Polyneoptera</taxon>
        <taxon>Phasmatodea</taxon>
        <taxon>Verophasmatodea</taxon>
        <taxon>Anareolatae</taxon>
        <taxon>Phasmatidae</taxon>
        <taxon>Eurycanthinae</taxon>
        <taxon>Dryococelus</taxon>
    </lineage>
</organism>
<gene>
    <name evidence="1" type="ORF">PR048_001462</name>
</gene>
<comment type="caution">
    <text evidence="1">The sequence shown here is derived from an EMBL/GenBank/DDBJ whole genome shotgun (WGS) entry which is preliminary data.</text>
</comment>
<name>A0ABQ9IHF4_9NEOP</name>
<proteinExistence type="predicted"/>
<dbReference type="EMBL" id="JARBHB010000001">
    <property type="protein sequence ID" value="KAJ8896120.1"/>
    <property type="molecule type" value="Genomic_DNA"/>
</dbReference>
<dbReference type="Proteomes" id="UP001159363">
    <property type="component" value="Chromosome 1"/>
</dbReference>
<evidence type="ECO:0000313" key="2">
    <source>
        <dbReference type="Proteomes" id="UP001159363"/>
    </source>
</evidence>
<keyword evidence="2" id="KW-1185">Reference proteome</keyword>
<sequence length="580" mass="63641">MDRRWNAKAGETGVPRENPPASGIVKCPSYCTTAAPMNGLSYNLFANRPTPDVNSPLMLMVHMWKPSWVLDCPIMHVLHIHLTGVGERRFIVVKLLASHQGEPASIPCRITSGFWKVGIVQDDDAGQRVFSGISRYPPPLHSGAAPFSPRLTHFGSQDLVVRGAQISQLNSIPFAIPHYSRHANFALLFGIGLNFTVLSALEPASFLHWLLHRCEATPFLTELHDLGGSSANVGTHLPGNVNICTTVIRQVGGEGGVAADSSALLPATCGPGMGLVPDWLLHAAKGTLLDELQVAWMLTGADWRTAFCRVARKRDSTVLCTREPQMFVHWLLLQRVASVTPHLPVWLPLLVSLRVCYWPESSRACLIKCDPIAETPQSSEYWILSYVFIGCCPTPGNYGIGKVFPWKSAIGPEACRVCLINCDPTAKNAVTRLTQGPFSKSDAASERNTTLHVKGTEMLYKPLPSLARQHVEFPADDALYVCLVEASCDSWIHARTLLSAYHRKYIQTKINRKLLQLVFGVARLADGKTARRLSVLRVEAIHLYMTLVDVAPTALQIFASLRAVAPKAARPSYLSKKLSA</sequence>
<evidence type="ECO:0000313" key="1">
    <source>
        <dbReference type="EMBL" id="KAJ8896120.1"/>
    </source>
</evidence>
<accession>A0ABQ9IHF4</accession>
<reference evidence="1 2" key="1">
    <citation type="submission" date="2023-02" db="EMBL/GenBank/DDBJ databases">
        <title>LHISI_Scaffold_Assembly.</title>
        <authorList>
            <person name="Stuart O.P."/>
            <person name="Cleave R."/>
            <person name="Magrath M.J.L."/>
            <person name="Mikheyev A.S."/>
        </authorList>
    </citation>
    <scope>NUCLEOTIDE SEQUENCE [LARGE SCALE GENOMIC DNA]</scope>
    <source>
        <strain evidence="1">Daus_M_001</strain>
        <tissue evidence="1">Leg muscle</tissue>
    </source>
</reference>